<dbReference type="Proteomes" id="UP000292136">
    <property type="component" value="Unassembled WGS sequence"/>
</dbReference>
<dbReference type="RefSeq" id="WP_130459574.1">
    <property type="nucleotide sequence ID" value="NZ_SHKM01000002.1"/>
</dbReference>
<reference evidence="1 2" key="1">
    <citation type="submission" date="2019-02" db="EMBL/GenBank/DDBJ databases">
        <title>Genomic Encyclopedia of Type Strains, Phase IV (KMG-IV): sequencing the most valuable type-strain genomes for metagenomic binning, comparative biology and taxonomic classification.</title>
        <authorList>
            <person name="Goeker M."/>
        </authorList>
    </citation>
    <scope>NUCLEOTIDE SEQUENCE [LARGE SCALE GENOMIC DNA]</scope>
    <source>
        <strain evidence="1 2">DSM 21223</strain>
    </source>
</reference>
<keyword evidence="2" id="KW-1185">Reference proteome</keyword>
<comment type="caution">
    <text evidence="1">The sequence shown here is derived from an EMBL/GenBank/DDBJ whole genome shotgun (WGS) entry which is preliminary data.</text>
</comment>
<gene>
    <name evidence="1" type="ORF">EV678_2214</name>
</gene>
<dbReference type="InterPro" id="IPR029033">
    <property type="entry name" value="His_PPase_superfam"/>
</dbReference>
<dbReference type="Pfam" id="PF00300">
    <property type="entry name" value="His_Phos_1"/>
    <property type="match status" value="1"/>
</dbReference>
<dbReference type="InterPro" id="IPR013078">
    <property type="entry name" value="His_Pase_superF_clade-1"/>
</dbReference>
<dbReference type="SUPFAM" id="SSF53254">
    <property type="entry name" value="Phosphoglycerate mutase-like"/>
    <property type="match status" value="1"/>
</dbReference>
<evidence type="ECO:0000313" key="2">
    <source>
        <dbReference type="Proteomes" id="UP000292136"/>
    </source>
</evidence>
<protein>
    <submittedName>
        <fullName evidence="1">Histidine phosphatase superfamily protein (Branch 1)</fullName>
    </submittedName>
</protein>
<name>A0ABY0IPN1_9RHOO</name>
<evidence type="ECO:0000313" key="1">
    <source>
        <dbReference type="EMBL" id="RZT76338.1"/>
    </source>
</evidence>
<dbReference type="EMBL" id="SHKM01000002">
    <property type="protein sequence ID" value="RZT76338.1"/>
    <property type="molecule type" value="Genomic_DNA"/>
</dbReference>
<accession>A0ABY0IPN1</accession>
<proteinExistence type="predicted"/>
<dbReference type="CDD" id="cd07040">
    <property type="entry name" value="HP"/>
    <property type="match status" value="1"/>
</dbReference>
<sequence>MTRRSSHSALAARLRLLLCLAAALVPWGRALAEPLPAFVEKLATREQLQQLREGGYVIYLRHGITDSTRPDRVPAVDLNDCATQRPLTEAGRQLMTEVGQAMREARIPLGDIFVSPLCRAKESAEAAFGKRYTVDPLLMYTANLTTEEKRPILESTRRLLSLPVPAGTNRVVLAHAPNLADLMGYFVKPEGTAVIIRPLGDKGFIYVASIPPRRWPELLHKP</sequence>
<organism evidence="1 2">
    <name type="scientific">Azospira oryzae</name>
    <dbReference type="NCBI Taxonomy" id="146939"/>
    <lineage>
        <taxon>Bacteria</taxon>
        <taxon>Pseudomonadati</taxon>
        <taxon>Pseudomonadota</taxon>
        <taxon>Betaproteobacteria</taxon>
        <taxon>Rhodocyclales</taxon>
        <taxon>Rhodocyclaceae</taxon>
        <taxon>Azospira</taxon>
    </lineage>
</organism>
<dbReference type="Gene3D" id="3.40.50.1240">
    <property type="entry name" value="Phosphoglycerate mutase-like"/>
    <property type="match status" value="1"/>
</dbReference>